<dbReference type="GeneID" id="92094783"/>
<feature type="domain" description="C3H1-type" evidence="6">
    <location>
        <begin position="350"/>
        <end position="376"/>
    </location>
</feature>
<evidence type="ECO:0000256" key="3">
    <source>
        <dbReference type="ARBA" id="ARBA00022833"/>
    </source>
</evidence>
<dbReference type="InterPro" id="IPR036855">
    <property type="entry name" value="Znf_CCCH_sf"/>
</dbReference>
<evidence type="ECO:0000259" key="6">
    <source>
        <dbReference type="PROSITE" id="PS50103"/>
    </source>
</evidence>
<dbReference type="InterPro" id="IPR000571">
    <property type="entry name" value="Znf_CCCH"/>
</dbReference>
<keyword evidence="2 4" id="KW-0863">Zinc-finger</keyword>
<organism evidence="7 8">
    <name type="scientific">Apiospora phragmitis</name>
    <dbReference type="NCBI Taxonomy" id="2905665"/>
    <lineage>
        <taxon>Eukaryota</taxon>
        <taxon>Fungi</taxon>
        <taxon>Dikarya</taxon>
        <taxon>Ascomycota</taxon>
        <taxon>Pezizomycotina</taxon>
        <taxon>Sordariomycetes</taxon>
        <taxon>Xylariomycetidae</taxon>
        <taxon>Amphisphaeriales</taxon>
        <taxon>Apiosporaceae</taxon>
        <taxon>Apiospora</taxon>
    </lineage>
</organism>
<dbReference type="SUPFAM" id="SSF90229">
    <property type="entry name" value="CCCH zinc finger"/>
    <property type="match status" value="1"/>
</dbReference>
<protein>
    <recommendedName>
        <fullName evidence="6">C3H1-type domain-containing protein</fullName>
    </recommendedName>
</protein>
<feature type="zinc finger region" description="C3H1-type" evidence="4">
    <location>
        <begin position="350"/>
        <end position="376"/>
    </location>
</feature>
<feature type="region of interest" description="Disordered" evidence="5">
    <location>
        <begin position="431"/>
        <end position="478"/>
    </location>
</feature>
<evidence type="ECO:0000256" key="4">
    <source>
        <dbReference type="PROSITE-ProRule" id="PRU00723"/>
    </source>
</evidence>
<accession>A0ABR1TPG6</accession>
<feature type="region of interest" description="Disordered" evidence="5">
    <location>
        <begin position="93"/>
        <end position="117"/>
    </location>
</feature>
<evidence type="ECO:0000313" key="8">
    <source>
        <dbReference type="Proteomes" id="UP001480595"/>
    </source>
</evidence>
<feature type="region of interest" description="Disordered" evidence="5">
    <location>
        <begin position="136"/>
        <end position="155"/>
    </location>
</feature>
<evidence type="ECO:0000313" key="7">
    <source>
        <dbReference type="EMBL" id="KAK8048581.1"/>
    </source>
</evidence>
<feature type="region of interest" description="Disordered" evidence="5">
    <location>
        <begin position="14"/>
        <end position="80"/>
    </location>
</feature>
<dbReference type="Proteomes" id="UP001480595">
    <property type="component" value="Unassembled WGS sequence"/>
</dbReference>
<dbReference type="Gene3D" id="4.10.1000.10">
    <property type="entry name" value="Zinc finger, CCCH-type"/>
    <property type="match status" value="1"/>
</dbReference>
<name>A0ABR1TPG6_9PEZI</name>
<feature type="compositionally biased region" description="Acidic residues" evidence="5">
    <location>
        <begin position="450"/>
        <end position="478"/>
    </location>
</feature>
<keyword evidence="1 4" id="KW-0479">Metal-binding</keyword>
<dbReference type="PANTHER" id="PTHR46156">
    <property type="entry name" value="CCCH ZINGC FINGER"/>
    <property type="match status" value="1"/>
</dbReference>
<feature type="compositionally biased region" description="Polar residues" evidence="5">
    <location>
        <begin position="139"/>
        <end position="150"/>
    </location>
</feature>
<evidence type="ECO:0000256" key="5">
    <source>
        <dbReference type="SAM" id="MobiDB-lite"/>
    </source>
</evidence>
<gene>
    <name evidence="7" type="ORF">PG994_010311</name>
</gene>
<sequence>MSTPEEQELMAQISNLAGRINRHKAQQTGQAGHPNRESTATQGSRRHDTNSIQQDATHPTRGTFRAAPYPPGNYRGVRGGRAPAYRHKTLVLNGQSRPVAASDDSTPTPTTPNASSWVTKTDRHLQLINSNVYEKESQNRANAIEQTQRNKQLRKDHAEKARLMNYLGKEPMIGVTPASNTAATPSSYEVTVDGIRFQVTRQGSKLVRAPGMLWQSQAILTRPCAENTTGDQNPPSAIPRVTTIGGVKFFRTKNGNLIRHGVAKAQRLACGVKKVDELCKTFSWTGIFFSNIFIKLPTCSVCRLCCGSCAKGPRCRYVHDPAKVAICRDWLLKGQCQKGDACDLSHDVAEERIPLCLHFANGNCRNEKCSYLHVEHSQTDLVCRAFGFCGWCDKGASCAERHVFECPDFSNTGVCKTKGCKHLHRERASMLRKAGNKDNAAQEGEMSDLSSDDDDDSASNDLDSDEVEEFIGKDDEDQDLDFVAQKDFIGFA</sequence>
<proteinExistence type="predicted"/>
<feature type="domain" description="C3H1-type" evidence="6">
    <location>
        <begin position="321"/>
        <end position="349"/>
    </location>
</feature>
<dbReference type="EMBL" id="JAQQWL010000011">
    <property type="protein sequence ID" value="KAK8048581.1"/>
    <property type="molecule type" value="Genomic_DNA"/>
</dbReference>
<feature type="zinc finger region" description="C3H1-type" evidence="4">
    <location>
        <begin position="321"/>
        <end position="349"/>
    </location>
</feature>
<dbReference type="PROSITE" id="PS50103">
    <property type="entry name" value="ZF_C3H1"/>
    <property type="match status" value="2"/>
</dbReference>
<reference evidence="7 8" key="1">
    <citation type="submission" date="2023-01" db="EMBL/GenBank/DDBJ databases">
        <title>Analysis of 21 Apiospora genomes using comparative genomics revels a genus with tremendous synthesis potential of carbohydrate active enzymes and secondary metabolites.</title>
        <authorList>
            <person name="Sorensen T."/>
        </authorList>
    </citation>
    <scope>NUCLEOTIDE SEQUENCE [LARGE SCALE GENOMIC DNA]</scope>
    <source>
        <strain evidence="7 8">CBS 135458</strain>
    </source>
</reference>
<keyword evidence="3 4" id="KW-0862">Zinc</keyword>
<dbReference type="RefSeq" id="XP_066710830.1">
    <property type="nucleotide sequence ID" value="XM_066861720.1"/>
</dbReference>
<feature type="compositionally biased region" description="Low complexity" evidence="5">
    <location>
        <begin position="100"/>
        <end position="116"/>
    </location>
</feature>
<comment type="caution">
    <text evidence="7">The sequence shown here is derived from an EMBL/GenBank/DDBJ whole genome shotgun (WGS) entry which is preliminary data.</text>
</comment>
<keyword evidence="8" id="KW-1185">Reference proteome</keyword>
<dbReference type="PANTHER" id="PTHR46156:SF1">
    <property type="entry name" value="ZINC FINGER CCCH DOMAIN-CONTAINING PROTEIN 3"/>
    <property type="match status" value="1"/>
</dbReference>
<evidence type="ECO:0000256" key="2">
    <source>
        <dbReference type="ARBA" id="ARBA00022771"/>
    </source>
</evidence>
<dbReference type="SMART" id="SM00356">
    <property type="entry name" value="ZnF_C3H1"/>
    <property type="match status" value="4"/>
</dbReference>
<evidence type="ECO:0000256" key="1">
    <source>
        <dbReference type="ARBA" id="ARBA00022723"/>
    </source>
</evidence>